<protein>
    <submittedName>
        <fullName evidence="2">Uncharacterized protein</fullName>
    </submittedName>
</protein>
<accession>A0A4Q9PNW3</accession>
<feature type="compositionally biased region" description="Basic and acidic residues" evidence="1">
    <location>
        <begin position="64"/>
        <end position="74"/>
    </location>
</feature>
<evidence type="ECO:0000256" key="1">
    <source>
        <dbReference type="SAM" id="MobiDB-lite"/>
    </source>
</evidence>
<evidence type="ECO:0000313" key="3">
    <source>
        <dbReference type="Proteomes" id="UP000292082"/>
    </source>
</evidence>
<name>A0A4Q9PNW3_9APHY</name>
<gene>
    <name evidence="2" type="ORF">BD310DRAFT_908003</name>
</gene>
<feature type="region of interest" description="Disordered" evidence="1">
    <location>
        <begin position="58"/>
        <end position="81"/>
    </location>
</feature>
<sequence>MTSHIHNLSICVLTIAGQRHPGTTYRSLPPGKPSRCTGRMIRLEVYLYVARADARLKAGGGHKPRTDPTREKRTVKTSAGRPHELCVPVNKACTEAQHSFQFLQRRRRHPAIDFRSTSPLDAGPFSNFKAVDTAYYYPRNGVLISFNFGDSEASVIIIMLSPVPKDNTSANHSVHVIHKIDLIDSQLIGLVWVNIWFIGPNTLREVLSKCEDLR</sequence>
<proteinExistence type="predicted"/>
<keyword evidence="3" id="KW-1185">Reference proteome</keyword>
<dbReference type="AlphaFoldDB" id="A0A4Q9PNW3"/>
<dbReference type="Proteomes" id="UP000292082">
    <property type="component" value="Unassembled WGS sequence"/>
</dbReference>
<organism evidence="2 3">
    <name type="scientific">Dichomitus squalens</name>
    <dbReference type="NCBI Taxonomy" id="114155"/>
    <lineage>
        <taxon>Eukaryota</taxon>
        <taxon>Fungi</taxon>
        <taxon>Dikarya</taxon>
        <taxon>Basidiomycota</taxon>
        <taxon>Agaricomycotina</taxon>
        <taxon>Agaricomycetes</taxon>
        <taxon>Polyporales</taxon>
        <taxon>Polyporaceae</taxon>
        <taxon>Dichomitus</taxon>
    </lineage>
</organism>
<reference evidence="2 3" key="1">
    <citation type="submission" date="2019-01" db="EMBL/GenBank/DDBJ databases">
        <title>Draft genome sequences of three monokaryotic isolates of the white-rot basidiomycete fungus Dichomitus squalens.</title>
        <authorList>
            <consortium name="DOE Joint Genome Institute"/>
            <person name="Lopez S.C."/>
            <person name="Andreopoulos B."/>
            <person name="Pangilinan J."/>
            <person name="Lipzen A."/>
            <person name="Riley R."/>
            <person name="Ahrendt S."/>
            <person name="Ng V."/>
            <person name="Barry K."/>
            <person name="Daum C."/>
            <person name="Grigoriev I.V."/>
            <person name="Hilden K.S."/>
            <person name="Makela M.R."/>
            <person name="de Vries R.P."/>
        </authorList>
    </citation>
    <scope>NUCLEOTIDE SEQUENCE [LARGE SCALE GENOMIC DNA]</scope>
    <source>
        <strain evidence="2 3">CBS 464.89</strain>
    </source>
</reference>
<evidence type="ECO:0000313" key="2">
    <source>
        <dbReference type="EMBL" id="TBU55977.1"/>
    </source>
</evidence>
<dbReference type="EMBL" id="ML145159">
    <property type="protein sequence ID" value="TBU55977.1"/>
    <property type="molecule type" value="Genomic_DNA"/>
</dbReference>